<evidence type="ECO:0000256" key="3">
    <source>
        <dbReference type="ARBA" id="ARBA00022905"/>
    </source>
</evidence>
<comment type="caution">
    <text evidence="4">The sequence shown here is derived from an EMBL/GenBank/DDBJ whole genome shotgun (WGS) entry which is preliminary data.</text>
</comment>
<protein>
    <submittedName>
        <fullName evidence="4">Pyrroloquinoline quinone biosynthesis peptide chaperone PqqD</fullName>
    </submittedName>
</protein>
<organism evidence="4 5">
    <name type="scientific">Streptomyces himalayensis subsp. aureolus</name>
    <dbReference type="NCBI Taxonomy" id="2758039"/>
    <lineage>
        <taxon>Bacteria</taxon>
        <taxon>Bacillati</taxon>
        <taxon>Actinomycetota</taxon>
        <taxon>Actinomycetes</taxon>
        <taxon>Kitasatosporales</taxon>
        <taxon>Streptomycetaceae</taxon>
        <taxon>Streptomyces</taxon>
        <taxon>Streptomyces himalayensis</taxon>
    </lineage>
</organism>
<keyword evidence="3" id="KW-0884">PQQ biosynthesis</keyword>
<proteinExistence type="predicted"/>
<dbReference type="AlphaFoldDB" id="A0A7W2CXM7"/>
<dbReference type="InterPro" id="IPR022479">
    <property type="entry name" value="PqqD_bac"/>
</dbReference>
<evidence type="ECO:0000256" key="2">
    <source>
        <dbReference type="ARBA" id="ARBA00011741"/>
    </source>
</evidence>
<reference evidence="4 5" key="1">
    <citation type="submission" date="2020-07" db="EMBL/GenBank/DDBJ databases">
        <title>Streptomyces isolated from Indian soil.</title>
        <authorList>
            <person name="Mandal S."/>
            <person name="Maiti P.K."/>
        </authorList>
    </citation>
    <scope>NUCLEOTIDE SEQUENCE [LARGE SCALE GENOMIC DNA]</scope>
    <source>
        <strain evidence="4 5">PSKA54</strain>
    </source>
</reference>
<comment type="subunit">
    <text evidence="2">Monomer. Interacts with PqqE.</text>
</comment>
<comment type="pathway">
    <text evidence="1">Cofactor biosynthesis; pyrroloquinoline quinone biosynthesis.</text>
</comment>
<sequence>MTTLSAGNTEQQWRPRLAPAIVLRHDRVRGADLLVMPERVVVLAGRAAAVLGLCDGERDVRRIVGELASRFPGAPVAADVPVFLRRLRAEGWLR</sequence>
<dbReference type="EMBL" id="JACEQY010000004">
    <property type="protein sequence ID" value="MBA4860973.1"/>
    <property type="molecule type" value="Genomic_DNA"/>
</dbReference>
<keyword evidence="5" id="KW-1185">Reference proteome</keyword>
<accession>A0A7W2CXM7</accession>
<gene>
    <name evidence="4" type="primary">pqqD</name>
    <name evidence="4" type="ORF">H1V43_06170</name>
</gene>
<dbReference type="InterPro" id="IPR008792">
    <property type="entry name" value="PQQD"/>
</dbReference>
<dbReference type="GO" id="GO:0048038">
    <property type="term" value="F:quinone binding"/>
    <property type="evidence" value="ECO:0007669"/>
    <property type="project" value="InterPro"/>
</dbReference>
<dbReference type="InterPro" id="IPR041881">
    <property type="entry name" value="PqqD_sf"/>
</dbReference>
<dbReference type="Proteomes" id="UP000586976">
    <property type="component" value="Unassembled WGS sequence"/>
</dbReference>
<dbReference type="Gene3D" id="1.10.10.1150">
    <property type="entry name" value="Coenzyme PQQ synthesis protein D (PqqD)"/>
    <property type="match status" value="1"/>
</dbReference>
<evidence type="ECO:0000256" key="1">
    <source>
        <dbReference type="ARBA" id="ARBA00004886"/>
    </source>
</evidence>
<evidence type="ECO:0000313" key="4">
    <source>
        <dbReference type="EMBL" id="MBA4860973.1"/>
    </source>
</evidence>
<name>A0A7W2CXM7_9ACTN</name>
<dbReference type="NCBIfam" id="TIGR03859">
    <property type="entry name" value="PQQ_PqqD"/>
    <property type="match status" value="1"/>
</dbReference>
<evidence type="ECO:0000313" key="5">
    <source>
        <dbReference type="Proteomes" id="UP000586976"/>
    </source>
</evidence>
<dbReference type="Pfam" id="PF05402">
    <property type="entry name" value="PqqD"/>
    <property type="match status" value="1"/>
</dbReference>
<dbReference type="UniPathway" id="UPA00539"/>
<dbReference type="GO" id="GO:0018189">
    <property type="term" value="P:pyrroloquinoline quinone biosynthetic process"/>
    <property type="evidence" value="ECO:0007669"/>
    <property type="project" value="UniProtKB-UniPathway"/>
</dbReference>
<dbReference type="RefSeq" id="WP_181863040.1">
    <property type="nucleotide sequence ID" value="NZ_JACEQY010000004.1"/>
</dbReference>